<organism evidence="1 2">
    <name type="scientific">Adlercreutzia wanghongyangiae</name>
    <dbReference type="NCBI Taxonomy" id="3111451"/>
    <lineage>
        <taxon>Bacteria</taxon>
        <taxon>Bacillati</taxon>
        <taxon>Actinomycetota</taxon>
        <taxon>Coriobacteriia</taxon>
        <taxon>Eggerthellales</taxon>
        <taxon>Eggerthellaceae</taxon>
        <taxon>Adlercreutzia</taxon>
    </lineage>
</organism>
<sequence>MAQVLYKLSVALTDKGTMGVDYGAIAVKGCRDRKPGHHHDRGCSRR</sequence>
<comment type="caution">
    <text evidence="1">The sequence shown here is derived from an EMBL/GenBank/DDBJ whole genome shotgun (WGS) entry which is preliminary data.</text>
</comment>
<dbReference type="RefSeq" id="WP_338208583.1">
    <property type="nucleotide sequence ID" value="NZ_JAYMFF010000002.1"/>
</dbReference>
<dbReference type="Proteomes" id="UP001349994">
    <property type="component" value="Unassembled WGS sequence"/>
</dbReference>
<accession>A0ABU6IF23</accession>
<proteinExistence type="predicted"/>
<evidence type="ECO:0000313" key="2">
    <source>
        <dbReference type="Proteomes" id="UP001349994"/>
    </source>
</evidence>
<evidence type="ECO:0000313" key="1">
    <source>
        <dbReference type="EMBL" id="MEC4175043.1"/>
    </source>
</evidence>
<gene>
    <name evidence="1" type="ORF">VIN30_01080</name>
</gene>
<name>A0ABU6IF23_9ACTN</name>
<dbReference type="EMBL" id="JAYMFF010000002">
    <property type="protein sequence ID" value="MEC4175043.1"/>
    <property type="molecule type" value="Genomic_DNA"/>
</dbReference>
<protein>
    <submittedName>
        <fullName evidence="1">Uncharacterized protein</fullName>
    </submittedName>
</protein>
<keyword evidence="2" id="KW-1185">Reference proteome</keyword>
<reference evidence="1 2" key="1">
    <citation type="submission" date="2024-01" db="EMBL/GenBank/DDBJ databases">
        <title>novel species in genus Adlercreutzia.</title>
        <authorList>
            <person name="Liu X."/>
        </authorList>
    </citation>
    <scope>NUCLEOTIDE SEQUENCE [LARGE SCALE GENOMIC DNA]</scope>
    <source>
        <strain evidence="1 2">R7</strain>
    </source>
</reference>